<organism evidence="3 4">
    <name type="scientific">Coemansia spiralis</name>
    <dbReference type="NCBI Taxonomy" id="417178"/>
    <lineage>
        <taxon>Eukaryota</taxon>
        <taxon>Fungi</taxon>
        <taxon>Fungi incertae sedis</taxon>
        <taxon>Zoopagomycota</taxon>
        <taxon>Kickxellomycotina</taxon>
        <taxon>Kickxellomycetes</taxon>
        <taxon>Kickxellales</taxon>
        <taxon>Kickxellaceae</taxon>
        <taxon>Coemansia</taxon>
    </lineage>
</organism>
<dbReference type="PANTHER" id="PTHR13153">
    <property type="entry name" value="CGTHBA PROTEIN -14 GENE PROTEIN"/>
    <property type="match status" value="1"/>
</dbReference>
<dbReference type="EMBL" id="JANBTW010000022">
    <property type="protein sequence ID" value="KAJ2678280.1"/>
    <property type="molecule type" value="Genomic_DNA"/>
</dbReference>
<dbReference type="GO" id="GO:1990130">
    <property type="term" value="C:GATOR1 complex"/>
    <property type="evidence" value="ECO:0007669"/>
    <property type="project" value="TreeGrafter"/>
</dbReference>
<feature type="compositionally biased region" description="Low complexity" evidence="2">
    <location>
        <begin position="154"/>
        <end position="164"/>
    </location>
</feature>
<dbReference type="PANTHER" id="PTHR13153:SF5">
    <property type="entry name" value="GATOR COMPLEX PROTEIN NPRL3"/>
    <property type="match status" value="1"/>
</dbReference>
<feature type="compositionally biased region" description="Basic and acidic residues" evidence="2">
    <location>
        <begin position="166"/>
        <end position="176"/>
    </location>
</feature>
<feature type="compositionally biased region" description="Basic and acidic residues" evidence="2">
    <location>
        <begin position="56"/>
        <end position="68"/>
    </location>
</feature>
<name>A0A9W8G7U0_9FUNG</name>
<dbReference type="GO" id="GO:0038202">
    <property type="term" value="P:TORC1 signaling"/>
    <property type="evidence" value="ECO:0007669"/>
    <property type="project" value="TreeGrafter"/>
</dbReference>
<evidence type="ECO:0000313" key="4">
    <source>
        <dbReference type="Proteomes" id="UP001151518"/>
    </source>
</evidence>
<feature type="compositionally biased region" description="Low complexity" evidence="2">
    <location>
        <begin position="125"/>
        <end position="140"/>
    </location>
</feature>
<dbReference type="GO" id="GO:0051321">
    <property type="term" value="P:meiotic cell cycle"/>
    <property type="evidence" value="ECO:0007669"/>
    <property type="project" value="UniProtKB-UniRule"/>
</dbReference>
<feature type="region of interest" description="Disordered" evidence="2">
    <location>
        <begin position="56"/>
        <end position="192"/>
    </location>
</feature>
<gene>
    <name evidence="3" type="primary">npr3</name>
    <name evidence="3" type="ORF">GGI25_002452</name>
</gene>
<keyword evidence="1" id="KW-0732">Signal</keyword>
<accession>A0A9W8G7U0</accession>
<comment type="similarity">
    <text evidence="1">Belongs to the NPR3 family.</text>
</comment>
<dbReference type="AlphaFoldDB" id="A0A9W8G7U0"/>
<evidence type="ECO:0000313" key="3">
    <source>
        <dbReference type="EMBL" id="KAJ2678280.1"/>
    </source>
</evidence>
<protein>
    <recommendedName>
        <fullName evidence="1">Nitrogen permease regulator 3</fullName>
    </recommendedName>
    <alternativeName>
        <fullName evidence="1">Required for meiotic nuclear division protein 11</fullName>
    </alternativeName>
</protein>
<comment type="caution">
    <text evidence="3">The sequence shown here is derived from an EMBL/GenBank/DDBJ whole genome shotgun (WGS) entry which is preliminary data.</text>
</comment>
<dbReference type="GO" id="GO:0010508">
    <property type="term" value="P:positive regulation of autophagy"/>
    <property type="evidence" value="ECO:0007669"/>
    <property type="project" value="TreeGrafter"/>
</dbReference>
<feature type="compositionally biased region" description="Polar residues" evidence="2">
    <location>
        <begin position="89"/>
        <end position="124"/>
    </location>
</feature>
<dbReference type="OrthoDB" id="18648at2759"/>
<dbReference type="GO" id="GO:0034198">
    <property type="term" value="P:cellular response to amino acid starvation"/>
    <property type="evidence" value="ECO:0007669"/>
    <property type="project" value="TreeGrafter"/>
</dbReference>
<dbReference type="GO" id="GO:1904262">
    <property type="term" value="P:negative regulation of TORC1 signaling"/>
    <property type="evidence" value="ECO:0007669"/>
    <property type="project" value="TreeGrafter"/>
</dbReference>
<dbReference type="GO" id="GO:0005774">
    <property type="term" value="C:vacuolar membrane"/>
    <property type="evidence" value="ECO:0007669"/>
    <property type="project" value="UniProtKB-SubCell"/>
</dbReference>
<evidence type="ECO:0000256" key="2">
    <source>
        <dbReference type="SAM" id="MobiDB-lite"/>
    </source>
</evidence>
<reference evidence="3" key="1">
    <citation type="submission" date="2022-07" db="EMBL/GenBank/DDBJ databases">
        <title>Phylogenomic reconstructions and comparative analyses of Kickxellomycotina fungi.</title>
        <authorList>
            <person name="Reynolds N.K."/>
            <person name="Stajich J.E."/>
            <person name="Barry K."/>
            <person name="Grigoriev I.V."/>
            <person name="Crous P."/>
            <person name="Smith M.E."/>
        </authorList>
    </citation>
    <scope>NUCLEOTIDE SEQUENCE</scope>
    <source>
        <strain evidence="3">NRRL 3115</strain>
    </source>
</reference>
<comment type="function">
    <text evidence="1">Mediates inactivation of the TORC1 complex in response to amino acid starvation. Required for meiotic nuclear division.</text>
</comment>
<proteinExistence type="inferred from homology"/>
<sequence length="1078" mass="120482">MFPDPLTTKHEGNAILGIFLATYSSKGDYLPLRYPLSQFDYEYAESVLKAAEAEEARKRGAVRPEKTSASDNSALAGSAGAIHSAAPGETSSSLAKGNAIEPSQSSSTRLPASGKTVPSRNTSYASVTNASTNTPASTAAGQPNSAAFAGAQNSVSSSSGLSASQHKADGRAESKPSAEVVQPPIAKDNGHAFPDSALMVEMNKGADQRLYMAQDTLGFDTKFLAQLFSPRPSMSDRRFQVAIGRVLFVGHPLRDDPKEKARDPDYYDAEQDDAETMLRLAPIAELDGWKVRSDIMMSRGSNQQGTKLLADLGLVDLMLNREPSETGDSAISEGERAVRDSKEWKRRGYRKRVYPKLFHIVFMLDNTYPNIELIADRIYEHVLKRLTKALMIEQMETNYVLTQSRLVRTINDQALSGSYTSALYLQEVMRRSTLATNLIELYNGLRKGERVSLHVNKRIMLSLQIPRGPKLGRPLPAAKPRPFLNTGYSIIGYSSTTPANASAVASATHTPRPATPVESSTASSVPAIAQATQSIAPAVENYCGPAFFLDEAYCPGIKQSSGSNSGYLSSTLNELSLSHLQPVSSERRITYTSQSYVVTDSELQPGEYSRYPRIEPFHAILLLDDAEVLQRRLLYSDASPTLLTLIDAALPTRPLSMLHAIVDCSFAQLCRFAAHLVYWNVARLICPIKMAYAYVPTAKQLSRDLISKFSSKSFQLCTLPQLFAAMHPPRPATQVFEFLTETTKLSGAVGSESYGSNRNSGEEMRTAKSPGYRTEFQDMLVFLLREGAIAQYHTWPVVLVPNYVKFDLSEEQFMRLSIAWFRSLHIEHPDLLGAYPQALLDRAEFECWHNDEAREQADMELVEHVSREAEHKAMLCRVMRKLALRRVRDLREEEKRGKQGKELRLVEQKMAEEEDKIHVFCNRIEKERMDSWIIAKSQYDSALGRARLERVQSRRAQGKDIPDGAAMGPNKDVQLYKWYNFIKNDPDLGELTREIMQKYVSFVPAHGLTQRTEAEKRYMYNLVQDKPAGLQDWFIRHSHLFTGKNHLIKLLESEQASVTRLESMLREFDGIILLLQHT</sequence>
<evidence type="ECO:0000256" key="1">
    <source>
        <dbReference type="RuleBase" id="RU368069"/>
    </source>
</evidence>
<keyword evidence="1" id="KW-0469">Meiosis</keyword>
<dbReference type="Proteomes" id="UP001151518">
    <property type="component" value="Unassembled WGS sequence"/>
</dbReference>
<dbReference type="Pfam" id="PF03666">
    <property type="entry name" value="NPR3"/>
    <property type="match status" value="1"/>
</dbReference>
<dbReference type="InterPro" id="IPR005365">
    <property type="entry name" value="Npr3"/>
</dbReference>
<comment type="subcellular location">
    <subcellularLocation>
        <location evidence="1">Vacuole membrane</location>
        <topology evidence="1">Peripheral membrane protein</topology>
    </subcellularLocation>
</comment>